<reference evidence="4" key="1">
    <citation type="submission" date="2021-04" db="EMBL/GenBank/DDBJ databases">
        <title>Pseudonocardia sp. nov., isolated from sandy soil of mangrove forest.</title>
        <authorList>
            <person name="Zan Z."/>
            <person name="Huang R."/>
            <person name="Liu W."/>
        </authorList>
    </citation>
    <scope>NUCLEOTIDE SEQUENCE</scope>
    <source>
        <strain evidence="4">S2-4</strain>
    </source>
</reference>
<evidence type="ECO:0000259" key="3">
    <source>
        <dbReference type="PROSITE" id="PS51066"/>
    </source>
</evidence>
<dbReference type="PROSITE" id="PS51066">
    <property type="entry name" value="ZF_FPG_2"/>
    <property type="match status" value="1"/>
</dbReference>
<evidence type="ECO:0000256" key="2">
    <source>
        <dbReference type="SAM" id="MobiDB-lite"/>
    </source>
</evidence>
<feature type="region of interest" description="Disordered" evidence="2">
    <location>
        <begin position="1"/>
        <end position="20"/>
    </location>
</feature>
<dbReference type="Proteomes" id="UP001165283">
    <property type="component" value="Unassembled WGS sequence"/>
</dbReference>
<evidence type="ECO:0000313" key="4">
    <source>
        <dbReference type="EMBL" id="MCO1659595.1"/>
    </source>
</evidence>
<dbReference type="SUPFAM" id="SSF57716">
    <property type="entry name" value="Glucocorticoid receptor-like (DNA-binding domain)"/>
    <property type="match status" value="1"/>
</dbReference>
<keyword evidence="1" id="KW-0863">Zinc-finger</keyword>
<dbReference type="RefSeq" id="WP_252444436.1">
    <property type="nucleotide sequence ID" value="NZ_JAGSOV010000069.1"/>
</dbReference>
<proteinExistence type="predicted"/>
<organism evidence="4 5">
    <name type="scientific">Pseudonocardia humida</name>
    <dbReference type="NCBI Taxonomy" id="2800819"/>
    <lineage>
        <taxon>Bacteria</taxon>
        <taxon>Bacillati</taxon>
        <taxon>Actinomycetota</taxon>
        <taxon>Actinomycetes</taxon>
        <taxon>Pseudonocardiales</taxon>
        <taxon>Pseudonocardiaceae</taxon>
        <taxon>Pseudonocardia</taxon>
    </lineage>
</organism>
<dbReference type="EMBL" id="JAGSOV010000069">
    <property type="protein sequence ID" value="MCO1659595.1"/>
    <property type="molecule type" value="Genomic_DNA"/>
</dbReference>
<keyword evidence="5" id="KW-1185">Reference proteome</keyword>
<dbReference type="InterPro" id="IPR000214">
    <property type="entry name" value="Znf_DNA_glyclase/AP_lyase"/>
</dbReference>
<keyword evidence="1" id="KW-0862">Zinc</keyword>
<protein>
    <recommendedName>
        <fullName evidence="3">FPG-type domain-containing protein</fullName>
    </recommendedName>
</protein>
<feature type="domain" description="FPG-type" evidence="3">
    <location>
        <begin position="22"/>
        <end position="60"/>
    </location>
</feature>
<accession>A0ABT1A984</accession>
<sequence>MRRAIVADPTQNTTGLPRPRHWVYGRKGRPCLRCGTPVAFRPGERTPHGRETWWCPRCQPD</sequence>
<keyword evidence="1" id="KW-0479">Metal-binding</keyword>
<gene>
    <name evidence="4" type="ORF">KDL28_31450</name>
</gene>
<name>A0ABT1A984_9PSEU</name>
<evidence type="ECO:0000313" key="5">
    <source>
        <dbReference type="Proteomes" id="UP001165283"/>
    </source>
</evidence>
<dbReference type="Gene3D" id="1.10.8.50">
    <property type="match status" value="1"/>
</dbReference>
<evidence type="ECO:0000256" key="1">
    <source>
        <dbReference type="PROSITE-ProRule" id="PRU00391"/>
    </source>
</evidence>
<comment type="caution">
    <text evidence="4">The sequence shown here is derived from an EMBL/GenBank/DDBJ whole genome shotgun (WGS) entry which is preliminary data.</text>
</comment>